<proteinExistence type="inferred from homology"/>
<keyword evidence="5" id="KW-0333">Golgi apparatus</keyword>
<keyword evidence="6" id="KW-0812">Transmembrane</keyword>
<evidence type="ECO:0000259" key="7">
    <source>
        <dbReference type="Pfam" id="PF03016"/>
    </source>
</evidence>
<organism evidence="8 9">
    <name type="scientific">Rubroshorea leprosula</name>
    <dbReference type="NCBI Taxonomy" id="152421"/>
    <lineage>
        <taxon>Eukaryota</taxon>
        <taxon>Viridiplantae</taxon>
        <taxon>Streptophyta</taxon>
        <taxon>Embryophyta</taxon>
        <taxon>Tracheophyta</taxon>
        <taxon>Spermatophyta</taxon>
        <taxon>Magnoliopsida</taxon>
        <taxon>eudicotyledons</taxon>
        <taxon>Gunneridae</taxon>
        <taxon>Pentapetalae</taxon>
        <taxon>rosids</taxon>
        <taxon>malvids</taxon>
        <taxon>Malvales</taxon>
        <taxon>Dipterocarpaceae</taxon>
        <taxon>Rubroshorea</taxon>
    </lineage>
</organism>
<evidence type="ECO:0000256" key="6">
    <source>
        <dbReference type="SAM" id="Phobius"/>
    </source>
</evidence>
<dbReference type="PANTHER" id="PTHR11062:SF378">
    <property type="entry name" value="EXOSTOSIN GT47 DOMAIN-CONTAINING PROTEIN"/>
    <property type="match status" value="1"/>
</dbReference>
<evidence type="ECO:0000256" key="1">
    <source>
        <dbReference type="ARBA" id="ARBA00004323"/>
    </source>
</evidence>
<dbReference type="GO" id="GO:0016757">
    <property type="term" value="F:glycosyltransferase activity"/>
    <property type="evidence" value="ECO:0007669"/>
    <property type="project" value="UniProtKB-KW"/>
</dbReference>
<comment type="similarity">
    <text evidence="2">Belongs to the glycosyltransferase 47 family.</text>
</comment>
<dbReference type="Proteomes" id="UP001054252">
    <property type="component" value="Unassembled WGS sequence"/>
</dbReference>
<keyword evidence="6" id="KW-0472">Membrane</keyword>
<keyword evidence="3" id="KW-0328">Glycosyltransferase</keyword>
<name>A0AAV5MF07_9ROSI</name>
<gene>
    <name evidence="8" type="ORF">SLEP1_g54583</name>
</gene>
<dbReference type="InterPro" id="IPR040911">
    <property type="entry name" value="Exostosin_GT47"/>
</dbReference>
<protein>
    <recommendedName>
        <fullName evidence="7">Exostosin GT47 domain-containing protein</fullName>
    </recommendedName>
</protein>
<dbReference type="AlphaFoldDB" id="A0AAV5MF07"/>
<evidence type="ECO:0000256" key="5">
    <source>
        <dbReference type="ARBA" id="ARBA00023034"/>
    </source>
</evidence>
<evidence type="ECO:0000256" key="3">
    <source>
        <dbReference type="ARBA" id="ARBA00022676"/>
    </source>
</evidence>
<reference evidence="8 9" key="1">
    <citation type="journal article" date="2021" name="Commun. Biol.">
        <title>The genome of Shorea leprosula (Dipterocarpaceae) highlights the ecological relevance of drought in aseasonal tropical rainforests.</title>
        <authorList>
            <person name="Ng K.K.S."/>
            <person name="Kobayashi M.J."/>
            <person name="Fawcett J.A."/>
            <person name="Hatakeyama M."/>
            <person name="Paape T."/>
            <person name="Ng C.H."/>
            <person name="Ang C.C."/>
            <person name="Tnah L.H."/>
            <person name="Lee C.T."/>
            <person name="Nishiyama T."/>
            <person name="Sese J."/>
            <person name="O'Brien M.J."/>
            <person name="Copetti D."/>
            <person name="Mohd Noor M.I."/>
            <person name="Ong R.C."/>
            <person name="Putra M."/>
            <person name="Sireger I.Z."/>
            <person name="Indrioko S."/>
            <person name="Kosugi Y."/>
            <person name="Izuno A."/>
            <person name="Isagi Y."/>
            <person name="Lee S.L."/>
            <person name="Shimizu K.K."/>
        </authorList>
    </citation>
    <scope>NUCLEOTIDE SEQUENCE [LARGE SCALE GENOMIC DNA]</scope>
    <source>
        <strain evidence="8">214</strain>
    </source>
</reference>
<keyword evidence="4" id="KW-0735">Signal-anchor</keyword>
<keyword evidence="6" id="KW-1133">Transmembrane helix</keyword>
<sequence length="307" mass="35030">MLSIFQVTLFGFIIIHAFAMIILLEQSGCNFPALFSGLTSDSEVNQSNADFSYIRDGEFKLRYEEMERNFKVFVYPKKNFHTPSEFTGPYASEAFFFKNLEESWLRTDNAGEANMFFIPISVQDMSSKGFTLYRMRNYIMRCIQTISSEFPYWNRSFGLDHFFVSCHEMGLNVTKAVPLLVKNAIRVVCFPKKNEGYVKGKDLTLPQVLLPFIDQAAGTNTKMRTRLALLAGMINRRVDRDYFNIMNSNPLKEAKENALWTPNYYTAKFCMCPGGSQVDNARIADAIHYGCVPGSEALPVELTSHTI</sequence>
<feature type="domain" description="Exostosin GT47" evidence="7">
    <location>
        <begin position="67"/>
        <end position="293"/>
    </location>
</feature>
<comment type="caution">
    <text evidence="8">The sequence shown here is derived from an EMBL/GenBank/DDBJ whole genome shotgun (WGS) entry which is preliminary data.</text>
</comment>
<keyword evidence="9" id="KW-1185">Reference proteome</keyword>
<dbReference type="PANTHER" id="PTHR11062">
    <property type="entry name" value="EXOSTOSIN HEPARAN SULFATE GLYCOSYLTRANSFERASE -RELATED"/>
    <property type="match status" value="1"/>
</dbReference>
<accession>A0AAV5MF07</accession>
<evidence type="ECO:0000313" key="8">
    <source>
        <dbReference type="EMBL" id="GKV47714.1"/>
    </source>
</evidence>
<dbReference type="GO" id="GO:0000139">
    <property type="term" value="C:Golgi membrane"/>
    <property type="evidence" value="ECO:0007669"/>
    <property type="project" value="UniProtKB-SubCell"/>
</dbReference>
<dbReference type="InterPro" id="IPR004263">
    <property type="entry name" value="Exostosin"/>
</dbReference>
<feature type="transmembrane region" description="Helical" evidence="6">
    <location>
        <begin position="7"/>
        <end position="24"/>
    </location>
</feature>
<evidence type="ECO:0000313" key="9">
    <source>
        <dbReference type="Proteomes" id="UP001054252"/>
    </source>
</evidence>
<comment type="subcellular location">
    <subcellularLocation>
        <location evidence="1">Golgi apparatus membrane</location>
        <topology evidence="1">Single-pass type II membrane protein</topology>
    </subcellularLocation>
</comment>
<dbReference type="Pfam" id="PF03016">
    <property type="entry name" value="Exostosin_GT47"/>
    <property type="match status" value="1"/>
</dbReference>
<keyword evidence="3" id="KW-0808">Transferase</keyword>
<evidence type="ECO:0000256" key="4">
    <source>
        <dbReference type="ARBA" id="ARBA00022968"/>
    </source>
</evidence>
<dbReference type="EMBL" id="BPVZ01000234">
    <property type="protein sequence ID" value="GKV47714.1"/>
    <property type="molecule type" value="Genomic_DNA"/>
</dbReference>
<evidence type="ECO:0000256" key="2">
    <source>
        <dbReference type="ARBA" id="ARBA00010271"/>
    </source>
</evidence>